<evidence type="ECO:0000313" key="1">
    <source>
        <dbReference type="EMBL" id="PZW33094.1"/>
    </source>
</evidence>
<dbReference type="EMBL" id="QKUF01000003">
    <property type="protein sequence ID" value="PZW33094.1"/>
    <property type="molecule type" value="Genomic_DNA"/>
</dbReference>
<sequence length="311" mass="34623">MAAPFQQFPHEPDDLFLFLGVFRLTHSHLSQHAKQKVVGPTKENETIPLSSEAQAFITASRFCALGCTDPCGGLRGLFLTGDIAYAPNASTCLVQINQQFHTMPTFLYLCRALSMQQIVTPGLCFLHHDLRQCLNVRSIAEMVLLEKNGVAWLRFQVTQATTQSLLENKEEALAYPCAILSLYQMLKHTSGATTIPFPCQQLGFFWTETLRDSAMFAGSLFSMLAVSPQEKTVYLKQVSHIFPTVTTNNMHCSLMLPDIQQQHTLCLSGQARMQPIETLSAELHGSVAHHVLAFQVQRAELQRADGTIEIV</sequence>
<evidence type="ECO:0000313" key="2">
    <source>
        <dbReference type="Proteomes" id="UP000248806"/>
    </source>
</evidence>
<gene>
    <name evidence="1" type="ORF">EI42_01645</name>
</gene>
<proteinExistence type="predicted"/>
<keyword evidence="2" id="KW-1185">Reference proteome</keyword>
<name>A0A326UEC5_THEHA</name>
<accession>A0A326UEC5</accession>
<protein>
    <submittedName>
        <fullName evidence="1">Uncharacterized protein</fullName>
    </submittedName>
</protein>
<comment type="caution">
    <text evidence="1">The sequence shown here is derived from an EMBL/GenBank/DDBJ whole genome shotgun (WGS) entry which is preliminary data.</text>
</comment>
<reference evidence="1 2" key="1">
    <citation type="submission" date="2018-06" db="EMBL/GenBank/DDBJ databases">
        <title>Genomic Encyclopedia of Archaeal and Bacterial Type Strains, Phase II (KMG-II): from individual species to whole genera.</title>
        <authorList>
            <person name="Goeker M."/>
        </authorList>
    </citation>
    <scope>NUCLEOTIDE SEQUENCE [LARGE SCALE GENOMIC DNA]</scope>
    <source>
        <strain evidence="1 2">ATCC BAA-1881</strain>
    </source>
</reference>
<organism evidence="1 2">
    <name type="scientific">Thermosporothrix hazakensis</name>
    <dbReference type="NCBI Taxonomy" id="644383"/>
    <lineage>
        <taxon>Bacteria</taxon>
        <taxon>Bacillati</taxon>
        <taxon>Chloroflexota</taxon>
        <taxon>Ktedonobacteria</taxon>
        <taxon>Ktedonobacterales</taxon>
        <taxon>Thermosporotrichaceae</taxon>
        <taxon>Thermosporothrix</taxon>
    </lineage>
</organism>
<dbReference type="AlphaFoldDB" id="A0A326UEC5"/>
<dbReference type="Proteomes" id="UP000248806">
    <property type="component" value="Unassembled WGS sequence"/>
</dbReference>